<reference evidence="3 4" key="1">
    <citation type="journal article" date="2019" name="Front. Microbiol.">
        <title>Thermoanaerosceptrum fracticalcis gen. nov. sp. nov., a Novel Fumarate-Fermenting Microorganism From a Deep Fractured Carbonate Aquifer of the US Great Basin.</title>
        <authorList>
            <person name="Hamilton-Brehm S.D."/>
            <person name="Stewart L.E."/>
            <person name="Zavarin M."/>
            <person name="Caldwell M."/>
            <person name="Lawson P.A."/>
            <person name="Onstott T.C."/>
            <person name="Grzymski J."/>
            <person name="Neveux I."/>
            <person name="Lollar B.S."/>
            <person name="Russell C.E."/>
            <person name="Moser D.P."/>
        </authorList>
    </citation>
    <scope>NUCLEOTIDE SEQUENCE [LARGE SCALE GENOMIC DNA]</scope>
    <source>
        <strain evidence="3 4">DRI-13</strain>
    </source>
</reference>
<keyword evidence="4" id="KW-1185">Reference proteome</keyword>
<organism evidence="3 4">
    <name type="scientific">Thermanaerosceptrum fracticalcis</name>
    <dbReference type="NCBI Taxonomy" id="1712410"/>
    <lineage>
        <taxon>Bacteria</taxon>
        <taxon>Bacillati</taxon>
        <taxon>Bacillota</taxon>
        <taxon>Clostridia</taxon>
        <taxon>Eubacteriales</taxon>
        <taxon>Peptococcaceae</taxon>
        <taxon>Thermanaerosceptrum</taxon>
    </lineage>
</organism>
<dbReference type="EMBL" id="CP045798">
    <property type="protein sequence ID" value="QNB48252.1"/>
    <property type="molecule type" value="Genomic_DNA"/>
</dbReference>
<accession>A0A7G6E848</accession>
<name>A0A7G6E848_THEFR</name>
<dbReference type="AlphaFoldDB" id="A0A7G6E848"/>
<protein>
    <recommendedName>
        <fullName evidence="2">UPF0235 protein BR63_01780</fullName>
    </recommendedName>
</protein>
<dbReference type="KEGG" id="tfr:BR63_01780"/>
<gene>
    <name evidence="3" type="ORF">BR63_01780</name>
</gene>
<dbReference type="Gene3D" id="3.30.1200.10">
    <property type="entry name" value="YggU-like"/>
    <property type="match status" value="1"/>
</dbReference>
<dbReference type="GO" id="GO:0005737">
    <property type="term" value="C:cytoplasm"/>
    <property type="evidence" value="ECO:0007669"/>
    <property type="project" value="TreeGrafter"/>
</dbReference>
<evidence type="ECO:0000313" key="3">
    <source>
        <dbReference type="EMBL" id="QNB48252.1"/>
    </source>
</evidence>
<sequence length="95" mass="10418">MWNLQETKEGLQFKIKVQPRASKNEIAGLQEDALKIRLTAPPVEGEANAACIRFIAQKLGIATSRVTIVSGHTGRNKIVLVEGVNKEQLLQQLGL</sequence>
<dbReference type="SUPFAM" id="SSF69786">
    <property type="entry name" value="YggU-like"/>
    <property type="match status" value="1"/>
</dbReference>
<dbReference type="InterPro" id="IPR036591">
    <property type="entry name" value="YggU-like_sf"/>
</dbReference>
<dbReference type="SMART" id="SM01152">
    <property type="entry name" value="DUF167"/>
    <property type="match status" value="1"/>
</dbReference>
<dbReference type="OrthoDB" id="9800587at2"/>
<dbReference type="Proteomes" id="UP000515847">
    <property type="component" value="Chromosome"/>
</dbReference>
<proteinExistence type="inferred from homology"/>
<evidence type="ECO:0000256" key="2">
    <source>
        <dbReference type="HAMAP-Rule" id="MF_00634"/>
    </source>
</evidence>
<dbReference type="InterPro" id="IPR003746">
    <property type="entry name" value="DUF167"/>
</dbReference>
<dbReference type="PANTHER" id="PTHR13420:SF7">
    <property type="entry name" value="UPF0235 PROTEIN C15ORF40"/>
    <property type="match status" value="1"/>
</dbReference>
<dbReference type="Pfam" id="PF02594">
    <property type="entry name" value="DUF167"/>
    <property type="match status" value="1"/>
</dbReference>
<evidence type="ECO:0000313" key="4">
    <source>
        <dbReference type="Proteomes" id="UP000515847"/>
    </source>
</evidence>
<evidence type="ECO:0000256" key="1">
    <source>
        <dbReference type="ARBA" id="ARBA00010364"/>
    </source>
</evidence>
<comment type="similarity">
    <text evidence="1 2">Belongs to the UPF0235 family.</text>
</comment>
<dbReference type="HAMAP" id="MF_00634">
    <property type="entry name" value="UPF0235"/>
    <property type="match status" value="1"/>
</dbReference>
<dbReference type="NCBIfam" id="TIGR00251">
    <property type="entry name" value="DUF167 family protein"/>
    <property type="match status" value="1"/>
</dbReference>
<dbReference type="PANTHER" id="PTHR13420">
    <property type="entry name" value="UPF0235 PROTEIN C15ORF40"/>
    <property type="match status" value="1"/>
</dbReference>